<dbReference type="InterPro" id="IPR050295">
    <property type="entry name" value="Plant_2OG-oxidoreductases"/>
</dbReference>
<dbReference type="PANTHER" id="PTHR47991">
    <property type="entry name" value="OXOGLUTARATE/IRON-DEPENDENT DIOXYGENASE"/>
    <property type="match status" value="1"/>
</dbReference>
<comment type="function">
    <text evidence="8">Involved in the regulation of shoot development and salicylic acid (SA) homeostasis.</text>
</comment>
<name>A0AAP0WWQ8_LIQFO</name>
<protein>
    <recommendedName>
        <fullName evidence="9">Fe2OG dioxygenase domain-containing protein</fullName>
    </recommendedName>
</protein>
<comment type="caution">
    <text evidence="10">The sequence shown here is derived from an EMBL/GenBank/DDBJ whole genome shotgun (WGS) entry which is preliminary data.</text>
</comment>
<proteinExistence type="inferred from homology"/>
<dbReference type="InterPro" id="IPR044861">
    <property type="entry name" value="IPNS-like_FE2OG_OXY"/>
</dbReference>
<comment type="subcellular location">
    <subcellularLocation>
        <location evidence="2">Cytoplasm</location>
    </subcellularLocation>
    <subcellularLocation>
        <location evidence="1">Nucleus</location>
    </subcellularLocation>
</comment>
<evidence type="ECO:0000313" key="11">
    <source>
        <dbReference type="Proteomes" id="UP001415857"/>
    </source>
</evidence>
<keyword evidence="7" id="KW-0539">Nucleus</keyword>
<evidence type="ECO:0000256" key="5">
    <source>
        <dbReference type="ARBA" id="ARBA00022723"/>
    </source>
</evidence>
<dbReference type="InterPro" id="IPR026992">
    <property type="entry name" value="DIOX_N"/>
</dbReference>
<dbReference type="PROSITE" id="PS51471">
    <property type="entry name" value="FE2OG_OXY"/>
    <property type="match status" value="2"/>
</dbReference>
<evidence type="ECO:0000259" key="9">
    <source>
        <dbReference type="PROSITE" id="PS51471"/>
    </source>
</evidence>
<sequence length="725" mass="81997">MSPTMGLALETNREDELLESQYQKGVRHLCDNGLARVPSKYILPLSDRPNSQSGDQNPSNPNLKLPVIDFAELQGCNRSQVIKCLAKACEEYGFFQLTNHGIESNVILEMIDVSRRFFELPFEERSKYMSADMFTPVRYGTSFNQNKDGVFCWRDFLKLSCHPLSDVLPFWPSSPVALRQAAIDYSKQTKFLYLRLMEAILESIGLVEKPAKNKKDESDALKGFEDGSQLIVVNCYPKCPEPDLTLGMPPHSDYGFLTLLLQDEVKGLQIQHQGRWVTVEPMPNSFVVNVGDHLEIFTNGRYKSVLHRVLVNSLKSRISIASLHSLPFNSTVRPSPKLIDEASPRRYKDTDFASFLEYVSSLGLALETSREDELLESQYQKGVRHLCDNGLARVPSKYILPVSDRPNSQSGDQNPSSPNLKLPVIDFAELQGCNRSQVIKCLAKACEEYGFFQLTNHGIESNVILEMIDASRRFFELPFEERSKYMSADMFKPVRCGTSFNQNKDGVFCWRDFLKLSCDPLSDVLPFWPSSPVALRQAAIDYSKQTKFLYLRLMEAILESIGLVDESDALKGFEDGSQLIVVNCYPKCPEPDLTLGMPPHSDYGLLTLLLQDEVKGLQIHHQGSWVTVEPMPNSFVVNVGDHLEIFTNGRYKSVLHRVLVNSSKSRISIASLHSLPFNSTVRPSPKLIDEANPRRYKDTDFASFLEYISSCEPKSKNFLESRKLA</sequence>
<keyword evidence="6" id="KW-0408">Iron</keyword>
<evidence type="ECO:0000256" key="6">
    <source>
        <dbReference type="ARBA" id="ARBA00023004"/>
    </source>
</evidence>
<dbReference type="Gene3D" id="2.60.120.330">
    <property type="entry name" value="B-lactam Antibiotic, Isopenicillin N Synthase, Chain"/>
    <property type="match status" value="2"/>
</dbReference>
<gene>
    <name evidence="10" type="ORF">L1049_010995</name>
</gene>
<keyword evidence="11" id="KW-1185">Reference proteome</keyword>
<dbReference type="GO" id="GO:0005634">
    <property type="term" value="C:nucleus"/>
    <property type="evidence" value="ECO:0007669"/>
    <property type="project" value="UniProtKB-SubCell"/>
</dbReference>
<evidence type="ECO:0000256" key="8">
    <source>
        <dbReference type="ARBA" id="ARBA00059922"/>
    </source>
</evidence>
<dbReference type="Pfam" id="PF14226">
    <property type="entry name" value="DIOX_N"/>
    <property type="match status" value="2"/>
</dbReference>
<organism evidence="10 11">
    <name type="scientific">Liquidambar formosana</name>
    <name type="common">Formosan gum</name>
    <dbReference type="NCBI Taxonomy" id="63359"/>
    <lineage>
        <taxon>Eukaryota</taxon>
        <taxon>Viridiplantae</taxon>
        <taxon>Streptophyta</taxon>
        <taxon>Embryophyta</taxon>
        <taxon>Tracheophyta</taxon>
        <taxon>Spermatophyta</taxon>
        <taxon>Magnoliopsida</taxon>
        <taxon>eudicotyledons</taxon>
        <taxon>Gunneridae</taxon>
        <taxon>Pentapetalae</taxon>
        <taxon>Saxifragales</taxon>
        <taxon>Altingiaceae</taxon>
        <taxon>Liquidambar</taxon>
    </lineage>
</organism>
<evidence type="ECO:0000256" key="4">
    <source>
        <dbReference type="ARBA" id="ARBA00022490"/>
    </source>
</evidence>
<feature type="domain" description="Fe2OG dioxygenase" evidence="9">
    <location>
        <begin position="226"/>
        <end position="326"/>
    </location>
</feature>
<evidence type="ECO:0000256" key="2">
    <source>
        <dbReference type="ARBA" id="ARBA00004496"/>
    </source>
</evidence>
<evidence type="ECO:0000256" key="1">
    <source>
        <dbReference type="ARBA" id="ARBA00004123"/>
    </source>
</evidence>
<dbReference type="GO" id="GO:0005737">
    <property type="term" value="C:cytoplasm"/>
    <property type="evidence" value="ECO:0007669"/>
    <property type="project" value="UniProtKB-SubCell"/>
</dbReference>
<comment type="similarity">
    <text evidence="3">Belongs to the iron/ascorbate-dependent oxidoreductase family.</text>
</comment>
<dbReference type="PRINTS" id="PR00682">
    <property type="entry name" value="IPNSYNTHASE"/>
</dbReference>
<dbReference type="SUPFAM" id="SSF51197">
    <property type="entry name" value="Clavaminate synthase-like"/>
    <property type="match status" value="2"/>
</dbReference>
<accession>A0AAP0WWQ8</accession>
<dbReference type="InterPro" id="IPR027443">
    <property type="entry name" value="IPNS-like_sf"/>
</dbReference>
<reference evidence="10 11" key="1">
    <citation type="journal article" date="2024" name="Plant J.">
        <title>Genome sequences and population genomics reveal climatic adaptation and genomic divergence between two closely related sweetgum species.</title>
        <authorList>
            <person name="Xu W.Q."/>
            <person name="Ren C.Q."/>
            <person name="Zhang X.Y."/>
            <person name="Comes H.P."/>
            <person name="Liu X.H."/>
            <person name="Li Y.G."/>
            <person name="Kettle C.J."/>
            <person name="Jalonen R."/>
            <person name="Gaisberger H."/>
            <person name="Ma Y.Z."/>
            <person name="Qiu Y.X."/>
        </authorList>
    </citation>
    <scope>NUCLEOTIDE SEQUENCE [LARGE SCALE GENOMIC DNA]</scope>
    <source>
        <strain evidence="10">Hangzhou</strain>
    </source>
</reference>
<dbReference type="GO" id="GO:0046872">
    <property type="term" value="F:metal ion binding"/>
    <property type="evidence" value="ECO:0007669"/>
    <property type="project" value="UniProtKB-KW"/>
</dbReference>
<dbReference type="EMBL" id="JBBPBK010000006">
    <property type="protein sequence ID" value="KAK9282774.1"/>
    <property type="molecule type" value="Genomic_DNA"/>
</dbReference>
<evidence type="ECO:0000256" key="3">
    <source>
        <dbReference type="ARBA" id="ARBA00008056"/>
    </source>
</evidence>
<dbReference type="FunFam" id="2.60.120.330:FF:000015">
    <property type="entry name" value="Protein DMR6-LIKE OXYGENASE 1"/>
    <property type="match status" value="2"/>
</dbReference>
<dbReference type="Proteomes" id="UP001415857">
    <property type="component" value="Unassembled WGS sequence"/>
</dbReference>
<keyword evidence="4" id="KW-0963">Cytoplasm</keyword>
<keyword evidence="5" id="KW-0479">Metal-binding</keyword>
<dbReference type="InterPro" id="IPR005123">
    <property type="entry name" value="Oxoglu/Fe-dep_dioxygenase_dom"/>
</dbReference>
<evidence type="ECO:0000256" key="7">
    <source>
        <dbReference type="ARBA" id="ARBA00023242"/>
    </source>
</evidence>
<evidence type="ECO:0000313" key="10">
    <source>
        <dbReference type="EMBL" id="KAK9282774.1"/>
    </source>
</evidence>
<dbReference type="AlphaFoldDB" id="A0AAP0WWQ8"/>
<feature type="domain" description="Fe2OG dioxygenase" evidence="9">
    <location>
        <begin position="575"/>
        <end position="675"/>
    </location>
</feature>
<dbReference type="Pfam" id="PF03171">
    <property type="entry name" value="2OG-FeII_Oxy"/>
    <property type="match status" value="2"/>
</dbReference>